<accession>A0A2P2N051</accession>
<name>A0A2P2N051_RHIMU</name>
<reference evidence="1" key="1">
    <citation type="submission" date="2018-02" db="EMBL/GenBank/DDBJ databases">
        <title>Rhizophora mucronata_Transcriptome.</title>
        <authorList>
            <person name="Meera S.P."/>
            <person name="Sreeshan A."/>
            <person name="Augustine A."/>
        </authorList>
    </citation>
    <scope>NUCLEOTIDE SEQUENCE</scope>
    <source>
        <tissue evidence="1">Leaf</tissue>
    </source>
</reference>
<sequence length="27" mass="2980">MLISAFGAKECEEGLTADKFLTHNLKI</sequence>
<dbReference type="EMBL" id="GGEC01055334">
    <property type="protein sequence ID" value="MBX35818.1"/>
    <property type="molecule type" value="Transcribed_RNA"/>
</dbReference>
<protein>
    <submittedName>
        <fullName evidence="1">Uncharacterized protein</fullName>
    </submittedName>
</protein>
<evidence type="ECO:0000313" key="1">
    <source>
        <dbReference type="EMBL" id="MBX35818.1"/>
    </source>
</evidence>
<dbReference type="AlphaFoldDB" id="A0A2P2N051"/>
<organism evidence="1">
    <name type="scientific">Rhizophora mucronata</name>
    <name type="common">Asiatic mangrove</name>
    <dbReference type="NCBI Taxonomy" id="61149"/>
    <lineage>
        <taxon>Eukaryota</taxon>
        <taxon>Viridiplantae</taxon>
        <taxon>Streptophyta</taxon>
        <taxon>Embryophyta</taxon>
        <taxon>Tracheophyta</taxon>
        <taxon>Spermatophyta</taxon>
        <taxon>Magnoliopsida</taxon>
        <taxon>eudicotyledons</taxon>
        <taxon>Gunneridae</taxon>
        <taxon>Pentapetalae</taxon>
        <taxon>rosids</taxon>
        <taxon>fabids</taxon>
        <taxon>Malpighiales</taxon>
        <taxon>Rhizophoraceae</taxon>
        <taxon>Rhizophora</taxon>
    </lineage>
</organism>
<proteinExistence type="predicted"/>